<evidence type="ECO:0000256" key="6">
    <source>
        <dbReference type="ARBA" id="ARBA00022989"/>
    </source>
</evidence>
<dbReference type="GO" id="GO:0016020">
    <property type="term" value="C:membrane"/>
    <property type="evidence" value="ECO:0007669"/>
    <property type="project" value="UniProtKB-SubCell"/>
</dbReference>
<dbReference type="PANTHER" id="PTHR21461">
    <property type="entry name" value="GLYCOSYLTRANSFERASE FAMILY 92 PROTEIN"/>
    <property type="match status" value="1"/>
</dbReference>
<keyword evidence="11" id="KW-1185">Reference proteome</keyword>
<dbReference type="AlphaFoldDB" id="A0A815UWN9"/>
<dbReference type="Pfam" id="PF01697">
    <property type="entry name" value="Glyco_transf_92"/>
    <property type="match status" value="1"/>
</dbReference>
<dbReference type="EMBL" id="CAJNOJ010000780">
    <property type="protein sequence ID" value="CAF1521939.1"/>
    <property type="molecule type" value="Genomic_DNA"/>
</dbReference>
<dbReference type="GO" id="GO:0005737">
    <property type="term" value="C:cytoplasm"/>
    <property type="evidence" value="ECO:0007669"/>
    <property type="project" value="TreeGrafter"/>
</dbReference>
<sequence>MINRFSPPPIHCQLWFANLRIPVVTSAIYHYSWRKKWGYTSDEFLQPYLITCPIRPANSSTNRTLIPKSVSLIETYCSNATNNLPIRYNQQFITKKEDFAVCVKGLDFMHTDISVRLVEWIELLYILGVKKIFFYQFDVHPNISKVLNYYQSRQLVQVTKISLPGTLPNLPGLRHSFLESHRPVKRQNEIIPYNDCLYNNLYSVQYIIPLDTDEIIIPLIHQDWSQLMTAVRKVSQTQEESHYASYEVRSVYFFDDVNYNDTNKPSAANISHTLGIPSYLHMLQHVYRSGTYLKVGWYAKSFFNTDHAVTIHNHILLNCFGRCTKYRINNTLAHVQHYRKDCVKELQKVCQNTYRKHILLDTSIWKYKAESMQKTSNVLTQLGLLTL</sequence>
<keyword evidence="3 8" id="KW-0328">Glycosyltransferase</keyword>
<gene>
    <name evidence="10" type="ORF">EDS130_LOCUS43935</name>
    <name evidence="9" type="ORF">XAT740_LOCUS20434</name>
</gene>
<keyword evidence="4 8" id="KW-0808">Transferase</keyword>
<dbReference type="OrthoDB" id="2017643at2759"/>
<evidence type="ECO:0000256" key="8">
    <source>
        <dbReference type="RuleBase" id="RU366017"/>
    </source>
</evidence>
<evidence type="ECO:0000256" key="7">
    <source>
        <dbReference type="ARBA" id="ARBA00023136"/>
    </source>
</evidence>
<evidence type="ECO:0000313" key="10">
    <source>
        <dbReference type="EMBL" id="CAF1521939.1"/>
    </source>
</evidence>
<evidence type="ECO:0000313" key="9">
    <source>
        <dbReference type="EMBL" id="CAF1141265.1"/>
    </source>
</evidence>
<dbReference type="Proteomes" id="UP000663828">
    <property type="component" value="Unassembled WGS sequence"/>
</dbReference>
<evidence type="ECO:0000313" key="11">
    <source>
        <dbReference type="Proteomes" id="UP000663828"/>
    </source>
</evidence>
<reference evidence="10" key="1">
    <citation type="submission" date="2021-02" db="EMBL/GenBank/DDBJ databases">
        <authorList>
            <person name="Nowell W R."/>
        </authorList>
    </citation>
    <scope>NUCLEOTIDE SEQUENCE</scope>
</reference>
<keyword evidence="7" id="KW-0472">Membrane</keyword>
<keyword evidence="6" id="KW-1133">Transmembrane helix</keyword>
<dbReference type="Proteomes" id="UP000663852">
    <property type="component" value="Unassembled WGS sequence"/>
</dbReference>
<dbReference type="PANTHER" id="PTHR21461:SF83">
    <property type="entry name" value="GLYCOSYLTRANSFERASE FAMILY 92 PROTEIN"/>
    <property type="match status" value="1"/>
</dbReference>
<protein>
    <recommendedName>
        <fullName evidence="8">Glycosyltransferase family 92 protein</fullName>
        <ecNumber evidence="8">2.4.1.-</ecNumber>
    </recommendedName>
</protein>
<name>A0A815UWN9_ADIRI</name>
<evidence type="ECO:0000256" key="5">
    <source>
        <dbReference type="ARBA" id="ARBA00022692"/>
    </source>
</evidence>
<comment type="subcellular location">
    <subcellularLocation>
        <location evidence="1">Membrane</location>
        <topology evidence="1">Single-pass membrane protein</topology>
    </subcellularLocation>
</comment>
<keyword evidence="5" id="KW-0812">Transmembrane</keyword>
<accession>A0A815UWN9</accession>
<evidence type="ECO:0000256" key="2">
    <source>
        <dbReference type="ARBA" id="ARBA00007647"/>
    </source>
</evidence>
<proteinExistence type="inferred from homology"/>
<organism evidence="10 12">
    <name type="scientific">Adineta ricciae</name>
    <name type="common">Rotifer</name>
    <dbReference type="NCBI Taxonomy" id="249248"/>
    <lineage>
        <taxon>Eukaryota</taxon>
        <taxon>Metazoa</taxon>
        <taxon>Spiralia</taxon>
        <taxon>Gnathifera</taxon>
        <taxon>Rotifera</taxon>
        <taxon>Eurotatoria</taxon>
        <taxon>Bdelloidea</taxon>
        <taxon>Adinetida</taxon>
        <taxon>Adinetidae</taxon>
        <taxon>Adineta</taxon>
    </lineage>
</organism>
<evidence type="ECO:0000313" key="12">
    <source>
        <dbReference type="Proteomes" id="UP000663852"/>
    </source>
</evidence>
<evidence type="ECO:0000256" key="4">
    <source>
        <dbReference type="ARBA" id="ARBA00022679"/>
    </source>
</evidence>
<evidence type="ECO:0000256" key="3">
    <source>
        <dbReference type="ARBA" id="ARBA00022676"/>
    </source>
</evidence>
<dbReference type="GO" id="GO:0016757">
    <property type="term" value="F:glycosyltransferase activity"/>
    <property type="evidence" value="ECO:0007669"/>
    <property type="project" value="UniProtKB-UniRule"/>
</dbReference>
<evidence type="ECO:0000256" key="1">
    <source>
        <dbReference type="ARBA" id="ARBA00004167"/>
    </source>
</evidence>
<comment type="similarity">
    <text evidence="2 8">Belongs to the glycosyltransferase 92 family.</text>
</comment>
<comment type="caution">
    <text evidence="10">The sequence shown here is derived from an EMBL/GenBank/DDBJ whole genome shotgun (WGS) entry which is preliminary data.</text>
</comment>
<dbReference type="InterPro" id="IPR008166">
    <property type="entry name" value="Glyco_transf_92"/>
</dbReference>
<dbReference type="EMBL" id="CAJNOR010001428">
    <property type="protein sequence ID" value="CAF1141265.1"/>
    <property type="molecule type" value="Genomic_DNA"/>
</dbReference>
<dbReference type="EC" id="2.4.1.-" evidence="8"/>